<dbReference type="InterPro" id="IPR005116">
    <property type="entry name" value="Transp-assoc_OB_typ1"/>
</dbReference>
<dbReference type="EMBL" id="WJIF01000010">
    <property type="protein sequence ID" value="MRG61142.1"/>
    <property type="molecule type" value="Genomic_DNA"/>
</dbReference>
<dbReference type="SUPFAM" id="SSF50331">
    <property type="entry name" value="MOP-like"/>
    <property type="match status" value="1"/>
</dbReference>
<proteinExistence type="predicted"/>
<evidence type="ECO:0000256" key="5">
    <source>
        <dbReference type="PROSITE-ProRule" id="PRU01213"/>
    </source>
</evidence>
<dbReference type="Pfam" id="PF03459">
    <property type="entry name" value="TOBE"/>
    <property type="match status" value="1"/>
</dbReference>
<reference evidence="9 10" key="1">
    <citation type="submission" date="2019-10" db="EMBL/GenBank/DDBJ databases">
        <authorList>
            <person name="Nie G."/>
            <person name="Ming H."/>
            <person name="Yi B."/>
        </authorList>
    </citation>
    <scope>NUCLEOTIDE SEQUENCE [LARGE SCALE GENOMIC DNA]</scope>
    <source>
        <strain evidence="9 10">CFH 90414</strain>
    </source>
</reference>
<sequence length="387" mass="39652">MAPGERGVNASAGQGAGTRGTASPHRTVTDASRGALTADLALARDGFELDVSVALGPGEVLALLGPNGAGKSTLLGLLAGLLRPDTGRVVLDGRVLDEVAATTHVRPEHRRIGLLGQDPCLFPHLTAAQNVAFGPRAAGRPRCEASELAGEWLDRVGLGGFADRRPAELSGGQRQRAAIARALAAAPAVLLLDEPFASLDAEIVIDVRRMLREQLAATGTSAIVVSHDVLDAVVLADRTAVLERGRIVDEGVTAAVLAAPRSPFTAAIAGVNLVLGAAAGDAVLAAGHRFQGVAVDELHDGEPAAAVFRPASVIVASRRPEGTSLRNIWSDRITAIDPAPGGARLRFEAPALQADVTAAALAELGLAPGDDAWLAVKAAEVRVHAID</sequence>
<evidence type="ECO:0000256" key="4">
    <source>
        <dbReference type="ARBA" id="ARBA00022840"/>
    </source>
</evidence>
<evidence type="ECO:0000313" key="9">
    <source>
        <dbReference type="EMBL" id="MRG61142.1"/>
    </source>
</evidence>
<dbReference type="InterPro" id="IPR027417">
    <property type="entry name" value="P-loop_NTPase"/>
</dbReference>
<keyword evidence="4 9" id="KW-0067">ATP-binding</keyword>
<feature type="region of interest" description="Disordered" evidence="6">
    <location>
        <begin position="1"/>
        <end position="30"/>
    </location>
</feature>
<dbReference type="GO" id="GO:0016887">
    <property type="term" value="F:ATP hydrolysis activity"/>
    <property type="evidence" value="ECO:0007669"/>
    <property type="project" value="InterPro"/>
</dbReference>
<keyword evidence="2 5" id="KW-0500">Molybdenum</keyword>
<dbReference type="InterPro" id="IPR017871">
    <property type="entry name" value="ABC_transporter-like_CS"/>
</dbReference>
<evidence type="ECO:0000256" key="6">
    <source>
        <dbReference type="SAM" id="MobiDB-lite"/>
    </source>
</evidence>
<evidence type="ECO:0000259" key="8">
    <source>
        <dbReference type="PROSITE" id="PS51866"/>
    </source>
</evidence>
<dbReference type="PROSITE" id="PS51866">
    <property type="entry name" value="MOP"/>
    <property type="match status" value="1"/>
</dbReference>
<evidence type="ECO:0000256" key="3">
    <source>
        <dbReference type="ARBA" id="ARBA00022741"/>
    </source>
</evidence>
<comment type="caution">
    <text evidence="9">The sequence shown here is derived from an EMBL/GenBank/DDBJ whole genome shotgun (WGS) entry which is preliminary data.</text>
</comment>
<dbReference type="GO" id="GO:0015689">
    <property type="term" value="P:molybdate ion transport"/>
    <property type="evidence" value="ECO:0007669"/>
    <property type="project" value="InterPro"/>
</dbReference>
<evidence type="ECO:0000259" key="7">
    <source>
        <dbReference type="PROSITE" id="PS50893"/>
    </source>
</evidence>
<keyword evidence="1" id="KW-0813">Transport</keyword>
<protein>
    <submittedName>
        <fullName evidence="9">ATP-binding cassette domain-containing protein</fullName>
    </submittedName>
</protein>
<dbReference type="PROSITE" id="PS00211">
    <property type="entry name" value="ABC_TRANSPORTER_1"/>
    <property type="match status" value="1"/>
</dbReference>
<dbReference type="Gene3D" id="3.40.50.300">
    <property type="entry name" value="P-loop containing nucleotide triphosphate hydrolases"/>
    <property type="match status" value="1"/>
</dbReference>
<gene>
    <name evidence="9" type="ORF">GE115_14905</name>
</gene>
<keyword evidence="10" id="KW-1185">Reference proteome</keyword>
<dbReference type="PANTHER" id="PTHR42781">
    <property type="entry name" value="SPERMIDINE/PUTRESCINE IMPORT ATP-BINDING PROTEIN POTA"/>
    <property type="match status" value="1"/>
</dbReference>
<feature type="domain" description="Mop" evidence="8">
    <location>
        <begin position="322"/>
        <end position="385"/>
    </location>
</feature>
<dbReference type="PANTHER" id="PTHR42781:SF4">
    <property type="entry name" value="SPERMIDINE_PUTRESCINE IMPORT ATP-BINDING PROTEIN POTA"/>
    <property type="match status" value="1"/>
</dbReference>
<keyword evidence="3" id="KW-0547">Nucleotide-binding</keyword>
<dbReference type="GO" id="GO:0005524">
    <property type="term" value="F:ATP binding"/>
    <property type="evidence" value="ECO:0007669"/>
    <property type="project" value="UniProtKB-KW"/>
</dbReference>
<dbReference type="InterPro" id="IPR050093">
    <property type="entry name" value="ABC_SmlMolc_Importer"/>
</dbReference>
<evidence type="ECO:0000313" key="10">
    <source>
        <dbReference type="Proteomes" id="UP000431080"/>
    </source>
</evidence>
<dbReference type="InterPro" id="IPR008995">
    <property type="entry name" value="Mo/tungstate-bd_C_term_dom"/>
</dbReference>
<dbReference type="Proteomes" id="UP000431080">
    <property type="component" value="Unassembled WGS sequence"/>
</dbReference>
<dbReference type="Pfam" id="PF00005">
    <property type="entry name" value="ABC_tran"/>
    <property type="match status" value="1"/>
</dbReference>
<feature type="domain" description="ABC transporter" evidence="7">
    <location>
        <begin position="26"/>
        <end position="269"/>
    </location>
</feature>
<dbReference type="SUPFAM" id="SSF52540">
    <property type="entry name" value="P-loop containing nucleoside triphosphate hydrolases"/>
    <property type="match status" value="1"/>
</dbReference>
<dbReference type="PROSITE" id="PS50893">
    <property type="entry name" value="ABC_TRANSPORTER_2"/>
    <property type="match status" value="1"/>
</dbReference>
<dbReference type="SMART" id="SM00382">
    <property type="entry name" value="AAA"/>
    <property type="match status" value="1"/>
</dbReference>
<evidence type="ECO:0000256" key="2">
    <source>
        <dbReference type="ARBA" id="ARBA00022505"/>
    </source>
</evidence>
<dbReference type="InterPro" id="IPR003593">
    <property type="entry name" value="AAA+_ATPase"/>
</dbReference>
<name>A0A6I2F8H6_9MICO</name>
<organism evidence="9 10">
    <name type="scientific">Agromyces agglutinans</name>
    <dbReference type="NCBI Taxonomy" id="2662258"/>
    <lineage>
        <taxon>Bacteria</taxon>
        <taxon>Bacillati</taxon>
        <taxon>Actinomycetota</taxon>
        <taxon>Actinomycetes</taxon>
        <taxon>Micrococcales</taxon>
        <taxon>Microbacteriaceae</taxon>
        <taxon>Agromyces</taxon>
    </lineage>
</organism>
<evidence type="ECO:0000256" key="1">
    <source>
        <dbReference type="ARBA" id="ARBA00022448"/>
    </source>
</evidence>
<accession>A0A6I2F8H6</accession>
<dbReference type="InterPro" id="IPR004606">
    <property type="entry name" value="Mop_domain"/>
</dbReference>
<dbReference type="Gene3D" id="2.40.50.100">
    <property type="match status" value="1"/>
</dbReference>
<dbReference type="AlphaFoldDB" id="A0A6I2F8H6"/>
<dbReference type="InterPro" id="IPR003439">
    <property type="entry name" value="ABC_transporter-like_ATP-bd"/>
</dbReference>
<feature type="compositionally biased region" description="Polar residues" evidence="6">
    <location>
        <begin position="20"/>
        <end position="30"/>
    </location>
</feature>